<keyword evidence="1" id="KW-0472">Membrane</keyword>
<evidence type="ECO:0000313" key="3">
    <source>
        <dbReference type="Proteomes" id="UP000681720"/>
    </source>
</evidence>
<comment type="caution">
    <text evidence="2">The sequence shown here is derived from an EMBL/GenBank/DDBJ whole genome shotgun (WGS) entry which is preliminary data.</text>
</comment>
<dbReference type="EMBL" id="CAJOBJ010083243">
    <property type="protein sequence ID" value="CAF4510150.1"/>
    <property type="molecule type" value="Genomic_DNA"/>
</dbReference>
<dbReference type="Proteomes" id="UP000681720">
    <property type="component" value="Unassembled WGS sequence"/>
</dbReference>
<evidence type="ECO:0000313" key="2">
    <source>
        <dbReference type="EMBL" id="CAF4510150.1"/>
    </source>
</evidence>
<dbReference type="AlphaFoldDB" id="A0A8S2XRI4"/>
<reference evidence="2" key="1">
    <citation type="submission" date="2021-02" db="EMBL/GenBank/DDBJ databases">
        <authorList>
            <person name="Nowell W R."/>
        </authorList>
    </citation>
    <scope>NUCLEOTIDE SEQUENCE</scope>
</reference>
<accession>A0A8S2XRI4</accession>
<evidence type="ECO:0000256" key="1">
    <source>
        <dbReference type="SAM" id="Phobius"/>
    </source>
</evidence>
<organism evidence="2 3">
    <name type="scientific">Rotaria magnacalcarata</name>
    <dbReference type="NCBI Taxonomy" id="392030"/>
    <lineage>
        <taxon>Eukaryota</taxon>
        <taxon>Metazoa</taxon>
        <taxon>Spiralia</taxon>
        <taxon>Gnathifera</taxon>
        <taxon>Rotifera</taxon>
        <taxon>Eurotatoria</taxon>
        <taxon>Bdelloidea</taxon>
        <taxon>Philodinida</taxon>
        <taxon>Philodinidae</taxon>
        <taxon>Rotaria</taxon>
    </lineage>
</organism>
<protein>
    <submittedName>
        <fullName evidence="2">Uncharacterized protein</fullName>
    </submittedName>
</protein>
<sequence>DQSVNAMVQSFNIYPPNFAVYLIGRTLLSQGKTINTMNNHAAKLASSHMIFIFFIISLFLKRTHQF</sequence>
<feature type="transmembrane region" description="Helical" evidence="1">
    <location>
        <begin position="41"/>
        <end position="60"/>
    </location>
</feature>
<proteinExistence type="predicted"/>
<keyword evidence="1" id="KW-1133">Transmembrane helix</keyword>
<feature type="non-terminal residue" evidence="2">
    <location>
        <position position="1"/>
    </location>
</feature>
<keyword evidence="1" id="KW-0812">Transmembrane</keyword>
<gene>
    <name evidence="2" type="ORF">GIL414_LOCUS35147</name>
</gene>
<name>A0A8S2XRI4_9BILA</name>